<protein>
    <recommendedName>
        <fullName evidence="4">Wax synthase domain-containing protein</fullName>
    </recommendedName>
</protein>
<keyword evidence="1" id="KW-1133">Transmembrane helix</keyword>
<dbReference type="OrthoDB" id="1077582at2759"/>
<feature type="transmembrane region" description="Helical" evidence="1">
    <location>
        <begin position="13"/>
        <end position="31"/>
    </location>
</feature>
<sequence length="287" mass="32099">MAASALSLALPPLLIHLQLPLLYLNNILALAIGPNHHLLRLSISLPILLFLVSQSLYREWGGTWGNHYAMNCLVLSVVFTYVDWILLSSPDKEAWYKIRYYGDDKKAGTGRAKEKGKAVEDDGAVVKKGAEKERVVVGPAAGFPSRLWWGVRLATTSRYVGWSCQVKNVPVEVDPDYPRLLFIARKSLRAILFYFLVDIAHAYTAASPHGAWAGIASLKPPVSFVSYPFWHRFWYSWVHIFLTYASLEQANAVYGIMSVATGLANPRDCPSMFGDLKELVSVRKAWS</sequence>
<keyword evidence="1" id="KW-0472">Membrane</keyword>
<evidence type="ECO:0000256" key="1">
    <source>
        <dbReference type="SAM" id="Phobius"/>
    </source>
</evidence>
<gene>
    <name evidence="2" type="ORF">N0V83_006203</name>
</gene>
<dbReference type="AlphaFoldDB" id="A0A9W9CL07"/>
<evidence type="ECO:0008006" key="4">
    <source>
        <dbReference type="Google" id="ProtNLM"/>
    </source>
</evidence>
<feature type="transmembrane region" description="Helical" evidence="1">
    <location>
        <begin position="38"/>
        <end position="56"/>
    </location>
</feature>
<reference evidence="2" key="1">
    <citation type="submission" date="2022-10" db="EMBL/GenBank/DDBJ databases">
        <title>Tapping the CABI collections for fungal endophytes: first genome assemblies for Collariella, Neodidymelliopsis, Ascochyta clinopodiicola, Didymella pomorum, Didymosphaeria variabile, Neocosmospora piperis and Neocucurbitaria cava.</title>
        <authorList>
            <person name="Hill R."/>
        </authorList>
    </citation>
    <scope>NUCLEOTIDE SEQUENCE</scope>
    <source>
        <strain evidence="2">IMI 356814</strain>
    </source>
</reference>
<proteinExistence type="predicted"/>
<keyword evidence="1" id="KW-0812">Transmembrane</keyword>
<keyword evidence="3" id="KW-1185">Reference proteome</keyword>
<feature type="transmembrane region" description="Helical" evidence="1">
    <location>
        <begin position="68"/>
        <end position="87"/>
    </location>
</feature>
<comment type="caution">
    <text evidence="2">The sequence shown here is derived from an EMBL/GenBank/DDBJ whole genome shotgun (WGS) entry which is preliminary data.</text>
</comment>
<accession>A0A9W9CL07</accession>
<organism evidence="2 3">
    <name type="scientific">Neocucurbitaria cava</name>
    <dbReference type="NCBI Taxonomy" id="798079"/>
    <lineage>
        <taxon>Eukaryota</taxon>
        <taxon>Fungi</taxon>
        <taxon>Dikarya</taxon>
        <taxon>Ascomycota</taxon>
        <taxon>Pezizomycotina</taxon>
        <taxon>Dothideomycetes</taxon>
        <taxon>Pleosporomycetidae</taxon>
        <taxon>Pleosporales</taxon>
        <taxon>Pleosporineae</taxon>
        <taxon>Cucurbitariaceae</taxon>
        <taxon>Neocucurbitaria</taxon>
    </lineage>
</organism>
<evidence type="ECO:0000313" key="3">
    <source>
        <dbReference type="Proteomes" id="UP001140560"/>
    </source>
</evidence>
<dbReference type="EMBL" id="JAPEUY010000010">
    <property type="protein sequence ID" value="KAJ4369119.1"/>
    <property type="molecule type" value="Genomic_DNA"/>
</dbReference>
<dbReference type="Proteomes" id="UP001140560">
    <property type="component" value="Unassembled WGS sequence"/>
</dbReference>
<name>A0A9W9CL07_9PLEO</name>
<evidence type="ECO:0000313" key="2">
    <source>
        <dbReference type="EMBL" id="KAJ4369119.1"/>
    </source>
</evidence>